<dbReference type="AlphaFoldDB" id="A0A0L8HKT0"/>
<reference evidence="1" key="1">
    <citation type="submission" date="2015-07" db="EMBL/GenBank/DDBJ databases">
        <title>MeaNS - Measles Nucleotide Surveillance Program.</title>
        <authorList>
            <person name="Tran T."/>
            <person name="Druce J."/>
        </authorList>
    </citation>
    <scope>NUCLEOTIDE SEQUENCE</scope>
    <source>
        <strain evidence="1">UCB-OBI-ISO-001</strain>
        <tissue evidence="1">Gonad</tissue>
    </source>
</reference>
<protein>
    <submittedName>
        <fullName evidence="1">Uncharacterized protein</fullName>
    </submittedName>
</protein>
<organism evidence="1">
    <name type="scientific">Octopus bimaculoides</name>
    <name type="common">California two-spotted octopus</name>
    <dbReference type="NCBI Taxonomy" id="37653"/>
    <lineage>
        <taxon>Eukaryota</taxon>
        <taxon>Metazoa</taxon>
        <taxon>Spiralia</taxon>
        <taxon>Lophotrochozoa</taxon>
        <taxon>Mollusca</taxon>
        <taxon>Cephalopoda</taxon>
        <taxon>Coleoidea</taxon>
        <taxon>Octopodiformes</taxon>
        <taxon>Octopoda</taxon>
        <taxon>Incirrata</taxon>
        <taxon>Octopodidae</taxon>
        <taxon>Octopus</taxon>
    </lineage>
</organism>
<gene>
    <name evidence="1" type="ORF">OCBIM_22012629mg</name>
</gene>
<evidence type="ECO:0000313" key="1">
    <source>
        <dbReference type="EMBL" id="KOF89729.1"/>
    </source>
</evidence>
<dbReference type="EMBL" id="KQ417921">
    <property type="protein sequence ID" value="KOF89729.1"/>
    <property type="molecule type" value="Genomic_DNA"/>
</dbReference>
<accession>A0A0L8HKT0</accession>
<name>A0A0L8HKT0_OCTBM</name>
<proteinExistence type="predicted"/>
<sequence length="49" mass="5464">MAKTVECLNKTLYCITYGTQIKVHSAGVNCTSFSKKFINSIDYCYTSTS</sequence>